<protein>
    <submittedName>
        <fullName evidence="2">TLP18.3, Psb32 and MOLO-1 founding protein of phosphatase</fullName>
    </submittedName>
</protein>
<proteinExistence type="predicted"/>
<evidence type="ECO:0000313" key="3">
    <source>
        <dbReference type="Proteomes" id="UP000198814"/>
    </source>
</evidence>
<name>A0A1H8RRJ2_9PROT</name>
<dbReference type="Proteomes" id="UP000198814">
    <property type="component" value="Unassembled WGS sequence"/>
</dbReference>
<feature type="domain" description="TPM" evidence="1">
    <location>
        <begin position="26"/>
        <end position="141"/>
    </location>
</feature>
<evidence type="ECO:0000313" key="2">
    <source>
        <dbReference type="EMBL" id="SEO68972.1"/>
    </source>
</evidence>
<evidence type="ECO:0000259" key="1">
    <source>
        <dbReference type="Pfam" id="PF04536"/>
    </source>
</evidence>
<dbReference type="Gene3D" id="3.10.310.50">
    <property type="match status" value="1"/>
</dbReference>
<organism evidence="2 3">
    <name type="scientific">Nitrosomonas oligotropha</name>
    <dbReference type="NCBI Taxonomy" id="42354"/>
    <lineage>
        <taxon>Bacteria</taxon>
        <taxon>Pseudomonadati</taxon>
        <taxon>Pseudomonadota</taxon>
        <taxon>Betaproteobacteria</taxon>
        <taxon>Nitrosomonadales</taxon>
        <taxon>Nitrosomonadaceae</taxon>
        <taxon>Nitrosomonas</taxon>
    </lineage>
</organism>
<accession>A0A1H8RRJ2</accession>
<dbReference type="PANTHER" id="PTHR30373">
    <property type="entry name" value="UPF0603 PROTEIN YGCG"/>
    <property type="match status" value="1"/>
</dbReference>
<dbReference type="OrthoDB" id="5683663at2"/>
<dbReference type="AlphaFoldDB" id="A0A1H8RRJ2"/>
<dbReference type="InterPro" id="IPR007621">
    <property type="entry name" value="TPM_dom"/>
</dbReference>
<dbReference type="RefSeq" id="WP_090319950.1">
    <property type="nucleotide sequence ID" value="NZ_FNOE01000016.1"/>
</dbReference>
<keyword evidence="3" id="KW-1185">Reference proteome</keyword>
<dbReference type="STRING" id="42354.SAMN05216333_11550"/>
<reference evidence="3" key="1">
    <citation type="submission" date="2016-10" db="EMBL/GenBank/DDBJ databases">
        <authorList>
            <person name="Varghese N."/>
            <person name="Submissions S."/>
        </authorList>
    </citation>
    <scope>NUCLEOTIDE SEQUENCE [LARGE SCALE GENOMIC DNA]</scope>
    <source>
        <strain evidence="3">Nm76</strain>
    </source>
</reference>
<sequence>MNFARILRHLLTGQLTQRRTFPAVSLAVIEQAIVQSEMTHGGEICFAVETALNTLPLLKNQSARERAIEVFSQMRVWDTEHNNGVLIYLLLADRTVEIIADRGIHAKVPDQEWQDICRMMESSFRQRQFEAGVIAGIHAVGMQLQKYFPFDPEKDTNELPNRPAVL</sequence>
<dbReference type="PANTHER" id="PTHR30373:SF8">
    <property type="entry name" value="BLL7265 PROTEIN"/>
    <property type="match status" value="1"/>
</dbReference>
<dbReference type="EMBL" id="FODO01000015">
    <property type="protein sequence ID" value="SEO68972.1"/>
    <property type="molecule type" value="Genomic_DNA"/>
</dbReference>
<dbReference type="Pfam" id="PF04536">
    <property type="entry name" value="TPM_phosphatase"/>
    <property type="match status" value="1"/>
</dbReference>
<gene>
    <name evidence="2" type="ORF">SAMN05216333_11550</name>
</gene>